<evidence type="ECO:0000259" key="9">
    <source>
        <dbReference type="PROSITE" id="PS50850"/>
    </source>
</evidence>
<dbReference type="InterPro" id="IPR020846">
    <property type="entry name" value="MFS_dom"/>
</dbReference>
<dbReference type="EMBL" id="JAGTXO010000001">
    <property type="protein sequence ID" value="KAG8470302.1"/>
    <property type="molecule type" value="Genomic_DNA"/>
</dbReference>
<dbReference type="SUPFAM" id="SSF103473">
    <property type="entry name" value="MFS general substrate transporter"/>
    <property type="match status" value="1"/>
</dbReference>
<feature type="transmembrane region" description="Helical" evidence="7">
    <location>
        <begin position="389"/>
        <end position="410"/>
    </location>
</feature>
<evidence type="ECO:0000256" key="3">
    <source>
        <dbReference type="ARBA" id="ARBA00022692"/>
    </source>
</evidence>
<dbReference type="OrthoDB" id="3639251at2759"/>
<dbReference type="OMA" id="SLCVIFQ"/>
<keyword evidence="8" id="KW-0732">Signal</keyword>
<gene>
    <name evidence="10" type="ORF">KFE25_008723</name>
</gene>
<comment type="similarity">
    <text evidence="6">Belongs to the major facilitator superfamily. Spinster (TC 2.A.1.49) family.</text>
</comment>
<keyword evidence="4 7" id="KW-1133">Transmembrane helix</keyword>
<feature type="transmembrane region" description="Helical" evidence="7">
    <location>
        <begin position="130"/>
        <end position="155"/>
    </location>
</feature>
<dbReference type="PROSITE" id="PS50850">
    <property type="entry name" value="MFS"/>
    <property type="match status" value="1"/>
</dbReference>
<dbReference type="GO" id="GO:0016020">
    <property type="term" value="C:membrane"/>
    <property type="evidence" value="ECO:0007669"/>
    <property type="project" value="UniProtKB-SubCell"/>
</dbReference>
<feature type="signal peptide" evidence="8">
    <location>
        <begin position="1"/>
        <end position="30"/>
    </location>
</feature>
<evidence type="ECO:0000256" key="6">
    <source>
        <dbReference type="ARBA" id="ARBA00024338"/>
    </source>
</evidence>
<evidence type="ECO:0000313" key="11">
    <source>
        <dbReference type="Proteomes" id="UP000751190"/>
    </source>
</evidence>
<reference evidence="10" key="1">
    <citation type="submission" date="2021-05" db="EMBL/GenBank/DDBJ databases">
        <title>The genome of the haptophyte Pavlova lutheri (Diacronema luteri, Pavlovales) - a model for lipid biosynthesis in eukaryotic algae.</title>
        <authorList>
            <person name="Hulatt C.J."/>
            <person name="Posewitz M.C."/>
        </authorList>
    </citation>
    <scope>NUCLEOTIDE SEQUENCE</scope>
    <source>
        <strain evidence="10">NIVA-4/92</strain>
    </source>
</reference>
<dbReference type="PANTHER" id="PTHR23505:SF79">
    <property type="entry name" value="PROTEIN SPINSTER"/>
    <property type="match status" value="1"/>
</dbReference>
<feature type="transmembrane region" description="Helical" evidence="7">
    <location>
        <begin position="326"/>
        <end position="347"/>
    </location>
</feature>
<dbReference type="Gene3D" id="1.20.1250.20">
    <property type="entry name" value="MFS general substrate transporter like domains"/>
    <property type="match status" value="1"/>
</dbReference>
<dbReference type="GO" id="GO:0022857">
    <property type="term" value="F:transmembrane transporter activity"/>
    <property type="evidence" value="ECO:0007669"/>
    <property type="project" value="InterPro"/>
</dbReference>
<evidence type="ECO:0000256" key="5">
    <source>
        <dbReference type="ARBA" id="ARBA00023136"/>
    </source>
</evidence>
<protein>
    <recommendedName>
        <fullName evidence="9">Major facilitator superfamily (MFS) profile domain-containing protein</fullName>
    </recommendedName>
</protein>
<dbReference type="AlphaFoldDB" id="A0A8J6CCW3"/>
<accession>A0A8J6CCW3</accession>
<evidence type="ECO:0000256" key="7">
    <source>
        <dbReference type="SAM" id="Phobius"/>
    </source>
</evidence>
<comment type="caution">
    <text evidence="10">The sequence shown here is derived from an EMBL/GenBank/DDBJ whole genome shotgun (WGS) entry which is preliminary data.</text>
</comment>
<evidence type="ECO:0000313" key="10">
    <source>
        <dbReference type="EMBL" id="KAG8470302.1"/>
    </source>
</evidence>
<keyword evidence="5 7" id="KW-0472">Membrane</keyword>
<keyword evidence="2" id="KW-0813">Transport</keyword>
<organism evidence="10 11">
    <name type="scientific">Diacronema lutheri</name>
    <name type="common">Unicellular marine alga</name>
    <name type="synonym">Monochrysis lutheri</name>
    <dbReference type="NCBI Taxonomy" id="2081491"/>
    <lineage>
        <taxon>Eukaryota</taxon>
        <taxon>Haptista</taxon>
        <taxon>Haptophyta</taxon>
        <taxon>Pavlovophyceae</taxon>
        <taxon>Pavlovales</taxon>
        <taxon>Pavlovaceae</taxon>
        <taxon>Diacronema</taxon>
    </lineage>
</organism>
<dbReference type="Proteomes" id="UP000751190">
    <property type="component" value="Unassembled WGS sequence"/>
</dbReference>
<proteinExistence type="inferred from homology"/>
<dbReference type="Pfam" id="PF07690">
    <property type="entry name" value="MFS_1"/>
    <property type="match status" value="1"/>
</dbReference>
<dbReference type="InterPro" id="IPR011701">
    <property type="entry name" value="MFS"/>
</dbReference>
<feature type="transmembrane region" description="Helical" evidence="7">
    <location>
        <begin position="102"/>
        <end position="123"/>
    </location>
</feature>
<evidence type="ECO:0000256" key="1">
    <source>
        <dbReference type="ARBA" id="ARBA00004141"/>
    </source>
</evidence>
<feature type="chain" id="PRO_5035171700" description="Major facilitator superfamily (MFS) profile domain-containing protein" evidence="8">
    <location>
        <begin position="31"/>
        <end position="512"/>
    </location>
</feature>
<dbReference type="InterPro" id="IPR044770">
    <property type="entry name" value="MFS_spinster-like"/>
</dbReference>
<keyword evidence="11" id="KW-1185">Reference proteome</keyword>
<evidence type="ECO:0000256" key="2">
    <source>
        <dbReference type="ARBA" id="ARBA00022448"/>
    </source>
</evidence>
<evidence type="ECO:0000256" key="4">
    <source>
        <dbReference type="ARBA" id="ARBA00022989"/>
    </source>
</evidence>
<dbReference type="InterPro" id="IPR005829">
    <property type="entry name" value="Sugar_transporter_CS"/>
</dbReference>
<feature type="transmembrane region" description="Helical" evidence="7">
    <location>
        <begin position="359"/>
        <end position="377"/>
    </location>
</feature>
<feature type="transmembrane region" description="Helical" evidence="7">
    <location>
        <begin position="447"/>
        <end position="469"/>
    </location>
</feature>
<dbReference type="PROSITE" id="PS00216">
    <property type="entry name" value="SUGAR_TRANSPORT_1"/>
    <property type="match status" value="1"/>
</dbReference>
<feature type="domain" description="Major facilitator superfamily (MFS) profile" evidence="9">
    <location>
        <begin position="56"/>
        <end position="474"/>
    </location>
</feature>
<sequence>MASSSRGRPATVLLLLLAALSAAQPAYVRARRSLHRAKIVLSGTEAQARLARPKLTLCALWATYVTNQWSRGLLANSVSFRPDALDGGRYVNVALGFGTESYAHLLAAFSCAYACASLPAGLAADMRDRVPLLAIACAGWACAMCMHGCATSVGVLLASRALHGVSAAFCSPVANSLIADAFSAEQRGGAYSVYVSALYAGTALAILSGGGGGRLGTPAAGVALALGWRSSACAVGGVSALAALALLVGVPEPRRQAAPAPPTAHAGLASRGVRSVRRVLGCETARLALCAVAVRMVAGLTIMSWLPPHCKARFPTEERAFASLYAAAVCGGGMLSAVLGGFASDAVGRRFATAPHARAAVPLVGSVLAAPLFVVALTRSSLNGTMAWFFLHVLCSEVWLGPTLSILAGALPPDARGTAQGLCNFAQIGGGLLQSAFAPAASRFGLANALLVTVPAAYAASAGVFAALLRSGASTALNASSRGLLPSRQLDAGIAGSAGAISGPQQKRDPFL</sequence>
<dbReference type="PANTHER" id="PTHR23505">
    <property type="entry name" value="SPINSTER"/>
    <property type="match status" value="1"/>
</dbReference>
<comment type="subcellular location">
    <subcellularLocation>
        <location evidence="1">Membrane</location>
        <topology evidence="1">Multi-pass membrane protein</topology>
    </subcellularLocation>
</comment>
<name>A0A8J6CCW3_DIALT</name>
<dbReference type="InterPro" id="IPR036259">
    <property type="entry name" value="MFS_trans_sf"/>
</dbReference>
<keyword evidence="3 7" id="KW-0812">Transmembrane</keyword>
<evidence type="ECO:0000256" key="8">
    <source>
        <dbReference type="SAM" id="SignalP"/>
    </source>
</evidence>
<feature type="transmembrane region" description="Helical" evidence="7">
    <location>
        <begin position="191"/>
        <end position="208"/>
    </location>
</feature>
<feature type="transmembrane region" description="Helical" evidence="7">
    <location>
        <begin position="228"/>
        <end position="250"/>
    </location>
</feature>